<dbReference type="Pfam" id="PF00653">
    <property type="entry name" value="BIR"/>
    <property type="match status" value="1"/>
</dbReference>
<evidence type="ECO:0000313" key="3">
    <source>
        <dbReference type="Proteomes" id="UP001497497"/>
    </source>
</evidence>
<gene>
    <name evidence="2" type="ORF">GSLYS_00005822001</name>
</gene>
<dbReference type="Gene3D" id="1.10.1170.10">
    <property type="entry name" value="Inhibitor Of Apoptosis Protein (2mihbC-IAP-1), Chain A"/>
    <property type="match status" value="1"/>
</dbReference>
<dbReference type="SUPFAM" id="SSF57924">
    <property type="entry name" value="Inhibitor of apoptosis (IAP) repeat"/>
    <property type="match status" value="1"/>
</dbReference>
<dbReference type="Gene3D" id="1.10.8.10">
    <property type="entry name" value="DNA helicase RuvA subunit, C-terminal domain"/>
    <property type="match status" value="1"/>
</dbReference>
<dbReference type="Proteomes" id="UP001497497">
    <property type="component" value="Unassembled WGS sequence"/>
</dbReference>
<evidence type="ECO:0000313" key="2">
    <source>
        <dbReference type="EMBL" id="CAL1531727.1"/>
    </source>
</evidence>
<accession>A0AAV2HD46</accession>
<feature type="region of interest" description="Disordered" evidence="1">
    <location>
        <begin position="65"/>
        <end position="93"/>
    </location>
</feature>
<keyword evidence="3" id="KW-1185">Reference proteome</keyword>
<organism evidence="2 3">
    <name type="scientific">Lymnaea stagnalis</name>
    <name type="common">Great pond snail</name>
    <name type="synonym">Helix stagnalis</name>
    <dbReference type="NCBI Taxonomy" id="6523"/>
    <lineage>
        <taxon>Eukaryota</taxon>
        <taxon>Metazoa</taxon>
        <taxon>Spiralia</taxon>
        <taxon>Lophotrochozoa</taxon>
        <taxon>Mollusca</taxon>
        <taxon>Gastropoda</taxon>
        <taxon>Heterobranchia</taxon>
        <taxon>Euthyneura</taxon>
        <taxon>Panpulmonata</taxon>
        <taxon>Hygrophila</taxon>
        <taxon>Lymnaeoidea</taxon>
        <taxon>Lymnaeidae</taxon>
        <taxon>Lymnaea</taxon>
    </lineage>
</organism>
<comment type="caution">
    <text evidence="2">The sequence shown here is derived from an EMBL/GenBank/DDBJ whole genome shotgun (WGS) entry which is preliminary data.</text>
</comment>
<dbReference type="InterPro" id="IPR050784">
    <property type="entry name" value="IAP"/>
</dbReference>
<name>A0AAV2HD46_LYMST</name>
<dbReference type="PANTHER" id="PTHR10044">
    <property type="entry name" value="INHIBITOR OF APOPTOSIS"/>
    <property type="match status" value="1"/>
</dbReference>
<reference evidence="2 3" key="1">
    <citation type="submission" date="2024-04" db="EMBL/GenBank/DDBJ databases">
        <authorList>
            <consortium name="Genoscope - CEA"/>
            <person name="William W."/>
        </authorList>
    </citation>
    <scope>NUCLEOTIDE SEQUENCE [LARGE SCALE GENOMIC DNA]</scope>
</reference>
<feature type="non-terminal residue" evidence="2">
    <location>
        <position position="113"/>
    </location>
</feature>
<dbReference type="InterPro" id="IPR001370">
    <property type="entry name" value="BIR_rpt"/>
</dbReference>
<dbReference type="GO" id="GO:0051726">
    <property type="term" value="P:regulation of cell cycle"/>
    <property type="evidence" value="ECO:0007669"/>
    <property type="project" value="TreeGrafter"/>
</dbReference>
<protein>
    <submittedName>
        <fullName evidence="2">Uncharacterized protein</fullName>
    </submittedName>
</protein>
<proteinExistence type="predicted"/>
<dbReference type="PANTHER" id="PTHR10044:SF139">
    <property type="entry name" value="DEATH-ASSOCIATED INHIBITOR OF APOPTOSIS 2"/>
    <property type="match status" value="1"/>
</dbReference>
<dbReference type="EMBL" id="CAXITT010000096">
    <property type="protein sequence ID" value="CAL1531727.1"/>
    <property type="molecule type" value="Genomic_DNA"/>
</dbReference>
<evidence type="ECO:0000256" key="1">
    <source>
        <dbReference type="SAM" id="MobiDB-lite"/>
    </source>
</evidence>
<dbReference type="AlphaFoldDB" id="A0AAV2HD46"/>
<sequence length="113" mass="12026">MDKVKCYACGVGLFNWSPEVDPLTQHAKASPHCVFLIQTHGKEYIEQAQIHSSKYFTEQVAASSNDSSLSSSSSRTAATSSPDSSTSSWSLLTSSPGSLGLDMEAMEAAMACQ</sequence>
<dbReference type="GO" id="GO:0005634">
    <property type="term" value="C:nucleus"/>
    <property type="evidence" value="ECO:0007669"/>
    <property type="project" value="TreeGrafter"/>
</dbReference>
<dbReference type="PROSITE" id="PS50143">
    <property type="entry name" value="BIR_REPEAT_2"/>
    <property type="match status" value="1"/>
</dbReference>
<dbReference type="GO" id="GO:0005737">
    <property type="term" value="C:cytoplasm"/>
    <property type="evidence" value="ECO:0007669"/>
    <property type="project" value="TreeGrafter"/>
</dbReference>